<comment type="caution">
    <text evidence="1">The sequence shown here is derived from an EMBL/GenBank/DDBJ whole genome shotgun (WGS) entry which is preliminary data.</text>
</comment>
<sequence length="298" mass="34509">MVVFGHVWFERKDLFGIGLEAAHRQLNAATLTNALDTSVERPSPDQITVLQLVLKLYELLPKVFHPLADATITGKYHRLYKIMKDVGGLRQSNFLNRFRTLTPDIFDGIVPHEYFRKSFNCHEDLLCRRLLGFKMTIFRTIYGVKILTCLLWGSTALDDQHIVTKGMYANLWHINEVNSGAIAFAVVVTCYLLMGDIEFATVGKKSSIKYMADFKYYIEQIEDQLKKGTTSMHATVKFYNDHIFPMDRDCRFQVPTTIPTSLNEEEENFWHELEALDKEPDEEASECTVLEMQQRQRH</sequence>
<proteinExistence type="predicted"/>
<evidence type="ECO:0000313" key="1">
    <source>
        <dbReference type="EMBL" id="KAK0477242.1"/>
    </source>
</evidence>
<dbReference type="Proteomes" id="UP001175227">
    <property type="component" value="Unassembled WGS sequence"/>
</dbReference>
<dbReference type="EMBL" id="JAUEPR010000017">
    <property type="protein sequence ID" value="KAK0477242.1"/>
    <property type="molecule type" value="Genomic_DNA"/>
</dbReference>
<organism evidence="1 2">
    <name type="scientific">Armillaria novae-zelandiae</name>
    <dbReference type="NCBI Taxonomy" id="153914"/>
    <lineage>
        <taxon>Eukaryota</taxon>
        <taxon>Fungi</taxon>
        <taxon>Dikarya</taxon>
        <taxon>Basidiomycota</taxon>
        <taxon>Agaricomycotina</taxon>
        <taxon>Agaricomycetes</taxon>
        <taxon>Agaricomycetidae</taxon>
        <taxon>Agaricales</taxon>
        <taxon>Marasmiineae</taxon>
        <taxon>Physalacriaceae</taxon>
        <taxon>Armillaria</taxon>
    </lineage>
</organism>
<gene>
    <name evidence="1" type="ORF">IW261DRAFT_1566110</name>
</gene>
<protein>
    <submittedName>
        <fullName evidence="1">Uncharacterized protein</fullName>
    </submittedName>
</protein>
<reference evidence="1" key="1">
    <citation type="submission" date="2023-06" db="EMBL/GenBank/DDBJ databases">
        <authorList>
            <consortium name="Lawrence Berkeley National Laboratory"/>
            <person name="Ahrendt S."/>
            <person name="Sahu N."/>
            <person name="Indic B."/>
            <person name="Wong-Bajracharya J."/>
            <person name="Merenyi Z."/>
            <person name="Ke H.-M."/>
            <person name="Monk M."/>
            <person name="Kocsube S."/>
            <person name="Drula E."/>
            <person name="Lipzen A."/>
            <person name="Balint B."/>
            <person name="Henrissat B."/>
            <person name="Andreopoulos B."/>
            <person name="Martin F.M."/>
            <person name="Harder C.B."/>
            <person name="Rigling D."/>
            <person name="Ford K.L."/>
            <person name="Foster G.D."/>
            <person name="Pangilinan J."/>
            <person name="Papanicolaou A."/>
            <person name="Barry K."/>
            <person name="LaButti K."/>
            <person name="Viragh M."/>
            <person name="Koriabine M."/>
            <person name="Yan M."/>
            <person name="Riley R."/>
            <person name="Champramary S."/>
            <person name="Plett K.L."/>
            <person name="Tsai I.J."/>
            <person name="Slot J."/>
            <person name="Sipos G."/>
            <person name="Plett J."/>
            <person name="Nagy L.G."/>
            <person name="Grigoriev I.V."/>
        </authorList>
    </citation>
    <scope>NUCLEOTIDE SEQUENCE</scope>
    <source>
        <strain evidence="1">ICMP 16352</strain>
    </source>
</reference>
<name>A0AA39P458_9AGAR</name>
<keyword evidence="2" id="KW-1185">Reference proteome</keyword>
<dbReference type="AlphaFoldDB" id="A0AA39P458"/>
<evidence type="ECO:0000313" key="2">
    <source>
        <dbReference type="Proteomes" id="UP001175227"/>
    </source>
</evidence>
<accession>A0AA39P458</accession>